<comment type="caution">
    <text evidence="9">The sequence shown here is derived from an EMBL/GenBank/DDBJ whole genome shotgun (WGS) entry which is preliminary data.</text>
</comment>
<protein>
    <submittedName>
        <fullName evidence="9">Chromate efflux transporter</fullName>
    </submittedName>
</protein>
<keyword evidence="5 8" id="KW-1133">Transmembrane helix</keyword>
<evidence type="ECO:0000313" key="9">
    <source>
        <dbReference type="EMBL" id="MCK9794349.1"/>
    </source>
</evidence>
<dbReference type="NCBIfam" id="TIGR00937">
    <property type="entry name" value="2A51"/>
    <property type="match status" value="1"/>
</dbReference>
<feature type="compositionally biased region" description="Pro residues" evidence="7">
    <location>
        <begin position="1"/>
        <end position="12"/>
    </location>
</feature>
<comment type="subcellular location">
    <subcellularLocation>
        <location evidence="1">Cell membrane</location>
        <topology evidence="1">Multi-pass membrane protein</topology>
    </subcellularLocation>
</comment>
<evidence type="ECO:0000256" key="8">
    <source>
        <dbReference type="SAM" id="Phobius"/>
    </source>
</evidence>
<evidence type="ECO:0000256" key="7">
    <source>
        <dbReference type="SAM" id="MobiDB-lite"/>
    </source>
</evidence>
<sequence length="488" mass="50762">MHEHPAGPPGSPTHPHEAPASDEASRAGRASRLGQGNARRDLVPFPTAVRAWFAISWQTFGGPAGQIAVMQRTLVDDKRWIGQGRFLHALNYCMLLPGPEAQQLAVYTGWLLNGLRGGLVAGIFFVLPGMLCLLALSAIYVAFGDTPVVTGLFAGLAPAVLAIVVQAVTRVGKRALTTPALVALAIAAFVALTVFAVPFPLVILGAGILGWLVHRFAPDLITARRAATSDDGPAPVIPDDALHAERPSGRRALRVLIIGLLAWTLPVVAVALATGVGSALTQQGLFFSGTALVTFGGAYAVLAYVAQRAVETYAWVTPTEMTKGLALAETTPGPLIMVVQFVAFLGAYRNPGDLDPWVAAVLGALLTTWVTFVPSFLFIFLGAPYVEKLRGNQSLGAALAAITAAVVGVIANLALYFATHTLFETSTTWTGGPVHLEIPDPGSLQPVAVAIAATAALLLFAARWSVLRTLGVCAALGLVATALGAASS</sequence>
<organism evidence="9 10">
    <name type="scientific">Isoptericola peretonis</name>
    <dbReference type="NCBI Taxonomy" id="2918523"/>
    <lineage>
        <taxon>Bacteria</taxon>
        <taxon>Bacillati</taxon>
        <taxon>Actinomycetota</taxon>
        <taxon>Actinomycetes</taxon>
        <taxon>Micrococcales</taxon>
        <taxon>Promicromonosporaceae</taxon>
        <taxon>Isoptericola</taxon>
    </lineage>
</organism>
<evidence type="ECO:0000256" key="1">
    <source>
        <dbReference type="ARBA" id="ARBA00004651"/>
    </source>
</evidence>
<feature type="transmembrane region" description="Helical" evidence="8">
    <location>
        <begin position="395"/>
        <end position="423"/>
    </location>
</feature>
<accession>A0ABT0J4M1</accession>
<gene>
    <name evidence="9" type="primary">chrA</name>
    <name evidence="9" type="ORF">M1843_11390</name>
</gene>
<feature type="transmembrane region" description="Helical" evidence="8">
    <location>
        <begin position="149"/>
        <end position="168"/>
    </location>
</feature>
<keyword evidence="3" id="KW-1003">Cell membrane</keyword>
<evidence type="ECO:0000256" key="2">
    <source>
        <dbReference type="ARBA" id="ARBA00005262"/>
    </source>
</evidence>
<evidence type="ECO:0000256" key="3">
    <source>
        <dbReference type="ARBA" id="ARBA00022475"/>
    </source>
</evidence>
<feature type="transmembrane region" description="Helical" evidence="8">
    <location>
        <begin position="285"/>
        <end position="305"/>
    </location>
</feature>
<feature type="transmembrane region" description="Helical" evidence="8">
    <location>
        <begin position="443"/>
        <end position="462"/>
    </location>
</feature>
<dbReference type="InterPro" id="IPR003370">
    <property type="entry name" value="Chromate_transpt"/>
</dbReference>
<dbReference type="PANTHER" id="PTHR33567">
    <property type="entry name" value="CHROMATE ION TRANSPORTER (EUROFUNG)"/>
    <property type="match status" value="1"/>
</dbReference>
<keyword evidence="4 8" id="KW-0812">Transmembrane</keyword>
<feature type="transmembrane region" description="Helical" evidence="8">
    <location>
        <begin position="201"/>
        <end position="217"/>
    </location>
</feature>
<name>A0ABT0J4M1_9MICO</name>
<dbReference type="Proteomes" id="UP001651050">
    <property type="component" value="Unassembled WGS sequence"/>
</dbReference>
<feature type="compositionally biased region" description="Basic and acidic residues" evidence="7">
    <location>
        <begin position="14"/>
        <end position="26"/>
    </location>
</feature>
<keyword evidence="6 8" id="KW-0472">Membrane</keyword>
<reference evidence="9 10" key="1">
    <citation type="submission" date="2022-02" db="EMBL/GenBank/DDBJ databases">
        <title>The car tank lid bacteriome: a reservoir of bacteria with potential in bioremediation of fuel.</title>
        <authorList>
            <person name="Vidal-Verdu A."/>
            <person name="Gomez-Martinez D."/>
            <person name="Latorre-Perez A."/>
            <person name="Pereto J."/>
            <person name="Porcar M."/>
        </authorList>
    </citation>
    <scope>NUCLEOTIDE SEQUENCE [LARGE SCALE GENOMIC DNA]</scope>
    <source>
        <strain evidence="9 10">4D.3</strain>
    </source>
</reference>
<evidence type="ECO:0000256" key="6">
    <source>
        <dbReference type="ARBA" id="ARBA00023136"/>
    </source>
</evidence>
<dbReference type="PIRSF" id="PIRSF004810">
    <property type="entry name" value="ChrA"/>
    <property type="match status" value="1"/>
</dbReference>
<keyword evidence="10" id="KW-1185">Reference proteome</keyword>
<feature type="transmembrane region" description="Helical" evidence="8">
    <location>
        <begin position="119"/>
        <end position="143"/>
    </location>
</feature>
<dbReference type="RefSeq" id="WP_416344192.1">
    <property type="nucleotide sequence ID" value="NZ_JALQCY010000003.1"/>
</dbReference>
<dbReference type="PANTHER" id="PTHR33567:SF3">
    <property type="entry name" value="CHROMATE ION TRANSPORTER (EUROFUNG)"/>
    <property type="match status" value="1"/>
</dbReference>
<proteinExistence type="inferred from homology"/>
<feature type="transmembrane region" description="Helical" evidence="8">
    <location>
        <begin position="469"/>
        <end position="487"/>
    </location>
</feature>
<dbReference type="EMBL" id="JALQCY010000003">
    <property type="protein sequence ID" value="MCK9794349.1"/>
    <property type="molecule type" value="Genomic_DNA"/>
</dbReference>
<comment type="similarity">
    <text evidence="2">Belongs to the chromate ion transporter (CHR) (TC 2.A.51) family.</text>
</comment>
<feature type="transmembrane region" description="Helical" evidence="8">
    <location>
        <begin position="325"/>
        <end position="345"/>
    </location>
</feature>
<feature type="transmembrane region" description="Helical" evidence="8">
    <location>
        <begin position="252"/>
        <end position="273"/>
    </location>
</feature>
<evidence type="ECO:0000256" key="5">
    <source>
        <dbReference type="ARBA" id="ARBA00022989"/>
    </source>
</evidence>
<feature type="transmembrane region" description="Helical" evidence="8">
    <location>
        <begin position="357"/>
        <end position="383"/>
    </location>
</feature>
<dbReference type="Pfam" id="PF02417">
    <property type="entry name" value="Chromate_transp"/>
    <property type="match status" value="2"/>
</dbReference>
<evidence type="ECO:0000313" key="10">
    <source>
        <dbReference type="Proteomes" id="UP001651050"/>
    </source>
</evidence>
<feature type="region of interest" description="Disordered" evidence="7">
    <location>
        <begin position="1"/>
        <end position="33"/>
    </location>
</feature>
<dbReference type="InterPro" id="IPR014047">
    <property type="entry name" value="Chr_Tranpt_l_chain"/>
</dbReference>
<evidence type="ECO:0000256" key="4">
    <source>
        <dbReference type="ARBA" id="ARBA00022692"/>
    </source>
</evidence>